<reference evidence="1" key="1">
    <citation type="submission" date="2018-11" db="EMBL/GenBank/DDBJ databases">
        <authorList>
            <consortium name="Pathogen Informatics"/>
        </authorList>
    </citation>
    <scope>NUCLEOTIDE SEQUENCE</scope>
</reference>
<name>A0A3S5CHP2_9PLAT</name>
<accession>A0A3S5CHP2</accession>
<gene>
    <name evidence="1" type="ORF">PXEA_LOCUS15682</name>
</gene>
<evidence type="ECO:0000313" key="1">
    <source>
        <dbReference type="EMBL" id="VEL22242.1"/>
    </source>
</evidence>
<proteinExistence type="predicted"/>
<dbReference type="AlphaFoldDB" id="A0A3S5CHP2"/>
<dbReference type="EMBL" id="CAAALY010055409">
    <property type="protein sequence ID" value="VEL22242.1"/>
    <property type="molecule type" value="Genomic_DNA"/>
</dbReference>
<protein>
    <submittedName>
        <fullName evidence="1">Uncharacterized protein</fullName>
    </submittedName>
</protein>
<evidence type="ECO:0000313" key="2">
    <source>
        <dbReference type="Proteomes" id="UP000784294"/>
    </source>
</evidence>
<sequence length="96" mass="10514">MSHPRAPLRKRAIQALGSLTWSLSTPLATTLLAFLLVRLADTLTAAHLTSLPPEFTSILQTARQLVQARAHLEPELSRPASMETTKTLLQCLNTIT</sequence>
<keyword evidence="2" id="KW-1185">Reference proteome</keyword>
<organism evidence="1 2">
    <name type="scientific">Protopolystoma xenopodis</name>
    <dbReference type="NCBI Taxonomy" id="117903"/>
    <lineage>
        <taxon>Eukaryota</taxon>
        <taxon>Metazoa</taxon>
        <taxon>Spiralia</taxon>
        <taxon>Lophotrochozoa</taxon>
        <taxon>Platyhelminthes</taxon>
        <taxon>Monogenea</taxon>
        <taxon>Polyopisthocotylea</taxon>
        <taxon>Polystomatidea</taxon>
        <taxon>Polystomatidae</taxon>
        <taxon>Protopolystoma</taxon>
    </lineage>
</organism>
<dbReference type="Proteomes" id="UP000784294">
    <property type="component" value="Unassembled WGS sequence"/>
</dbReference>
<comment type="caution">
    <text evidence="1">The sequence shown here is derived from an EMBL/GenBank/DDBJ whole genome shotgun (WGS) entry which is preliminary data.</text>
</comment>